<accession>A0AAD6NMZ8</accession>
<feature type="compositionally biased region" description="Low complexity" evidence="1">
    <location>
        <begin position="486"/>
        <end position="504"/>
    </location>
</feature>
<evidence type="ECO:0000256" key="1">
    <source>
        <dbReference type="SAM" id="MobiDB-lite"/>
    </source>
</evidence>
<feature type="compositionally biased region" description="Gly residues" evidence="1">
    <location>
        <begin position="691"/>
        <end position="706"/>
    </location>
</feature>
<reference evidence="2" key="1">
    <citation type="submission" date="2023-01" db="EMBL/GenBank/DDBJ databases">
        <title>The chitinases involved in constricting ring structure development in the nematode-trapping fungus Drechslerella dactyloides.</title>
        <authorList>
            <person name="Wang R."/>
            <person name="Zhang L."/>
            <person name="Tang P."/>
            <person name="Li S."/>
            <person name="Liang L."/>
        </authorList>
    </citation>
    <scope>NUCLEOTIDE SEQUENCE</scope>
    <source>
        <strain evidence="2">YMF1.00031</strain>
    </source>
</reference>
<name>A0AAD6NMZ8_DREDA</name>
<feature type="region of interest" description="Disordered" evidence="1">
    <location>
        <begin position="178"/>
        <end position="202"/>
    </location>
</feature>
<feature type="region of interest" description="Disordered" evidence="1">
    <location>
        <begin position="1545"/>
        <end position="1665"/>
    </location>
</feature>
<comment type="caution">
    <text evidence="2">The sequence shown here is derived from an EMBL/GenBank/DDBJ whole genome shotgun (WGS) entry which is preliminary data.</text>
</comment>
<feature type="region of interest" description="Disordered" evidence="1">
    <location>
        <begin position="691"/>
        <end position="725"/>
    </location>
</feature>
<evidence type="ECO:0000313" key="3">
    <source>
        <dbReference type="Proteomes" id="UP001221413"/>
    </source>
</evidence>
<feature type="compositionally biased region" description="Low complexity" evidence="1">
    <location>
        <begin position="514"/>
        <end position="548"/>
    </location>
</feature>
<feature type="region of interest" description="Disordered" evidence="1">
    <location>
        <begin position="216"/>
        <end position="250"/>
    </location>
</feature>
<feature type="compositionally biased region" description="Low complexity" evidence="1">
    <location>
        <begin position="187"/>
        <end position="196"/>
    </location>
</feature>
<feature type="region of interest" description="Disordered" evidence="1">
    <location>
        <begin position="1303"/>
        <end position="1328"/>
    </location>
</feature>
<gene>
    <name evidence="2" type="ORF">Dda_0345</name>
</gene>
<feature type="region of interest" description="Disordered" evidence="1">
    <location>
        <begin position="85"/>
        <end position="112"/>
    </location>
</feature>
<feature type="region of interest" description="Disordered" evidence="1">
    <location>
        <begin position="996"/>
        <end position="1037"/>
    </location>
</feature>
<sequence length="1799" mass="189515">MPSAKGKEVVRKTTRTVKKKRVSPEAAEKLTKIRSVVPLQFLDGLHAKKGRPIRNYGPGSSRVHSYEDVVMSVNPKCTVPRALQLPSTASSSSSSSQSITSEEDAPAEENTHPLFPPLEIIFEAGSTPTRLSKAKEVEILLQAIDPTLPRPKRHYTRRIEPVDAVELLINQTQIVKAETRIAPAPPSTSTSTSTSSRTQLQPPLLAPLFTSRAHDSTRLSSSSSSIESLLSSSTSPGTTTPNTPFLAHTSPFPLSSIPPGLVSPASLSQPDSSSSGTIFLPPPVLPSMPPCNVPVPVWHDIQPFEYSRPADTSAPVLYMWDATHGFYPTNPLTTPPHYDPFPVAQHAPVYLSLSRLGGPKLGGLHIPSPPKPLPPATTTVFIFDTPTNAASLRRAAPHARSTDLDSLRRQGPFGESDEDDLYSGGGAGIGSTSGSRSKQQQQQQGQQQPSRSNSTRRPAHVSKRTAQAILYALEEAIRTPQPSRPPAGRAAAPPSAASPTSPQANIFVPDYPAPQQSSQSQSSPQSPQQFRSPRTQQQGGSSSQQSSPQEKRRPSSSRIPDARLGGQGQQQGQPSSSRTHHNNNNGQQQSSHHHHHHHHHQSSSSRTHHVPQTSAAAMAGASAAAAAAAGPSGLNTSYRVGPGNNGNGVSGTGAGTGPGSGYGAAAGGGGGYSGGDGGGAAGTGAGGVGGSGGAGGGGGPPGGGKGSPPDGHRPRRPTAATASPFPHAFERWEMLSAQWEGLTRYWNRRLEQHQEEISRDPLAVQMSRNITDLSAAGANLFHAVVELQRLRASSERKFQRWFFETKADQERSREMTSELESTLRNERQKRADAMAKIAKLEKDKSTAEKLVDEEERERTNSLRGGHPTLVGGVQVLPMPMPGVPNRGAAGAAAAAAATTPAVATGGGPGSTSSAGPVSQPTGPTGDVGDAGYHIPTLHHEPHLPQVPSPPPMGGHQSSASPFYAQPSPSPQHHQQAARDPAAFYQQAQQVYLHPVPERTFSPGEDSVVSEPGRPSSQASVTISDPGSDDEDDPWARDEDGRVFRDEQGRAMTQSQLEQRQHHAAAFQHPLAQPYQYYPGLQQPQLQHYPPQQPPPQSSLQQQQQGQAPPPGQQQQQQQQGYGYGPGWEGITRHHHPTRLSEILEEEERTTTSLSADLYDSEPGVWLETISPPQLASTVSPPPLVETGLPATPTVNSFIVIAPQITPAFRWSGVSLLPVVGLHSAHSSQMSFGRSFQPAWDPAATVPSLAPRLDPTSSTSFVRPYRKFAKPVSRSDTLFSRPPPPVSSSQPATSYISAFTDPCTSFSSSSASAKRRKRGPAELNDDLADDNYIPSIKSAINGGTMPSAGLKAGLKRELDSDSDSDSDCGGGGEYSTLRGGYYPDDDSSGGGMMKNSYLSDTQYRRTCGTATHESDNRGGKRRLLNVVGSVVGSIWEFCTSQMQNSLAGIIPKLGWSTAAAEYYDTPFNAPPGLFDEDPDGVSLSTYSTASFASAATAQEFAFAKPTVPAAVSFSKKPTLQSIIPPSPVREDDDPFSARSTDYSLFDEDMTRSRSMGGNGGTDSPMSASWILVKPEVGSRGSSPAPRSPSASAASMRRMGSSYSAASTSSVGGSPVFGTPPGTVGRRNVYSRAVPSRKMRGVAARPAGYVGGGGLSRSGHLSRSATAPSYSNPGFGLGISAAPATFSNSATVLSSTSGFSSQSSFGRGGMASSVATSMGSAPGSPARGSASAAGSRGRGATVTGLPAAGAKKRVGGGGGMDDDDEMAQMDVFSKQLRALIREGKEALGSKIEVYECDDDWM</sequence>
<feature type="compositionally biased region" description="Basic residues" evidence="1">
    <location>
        <begin position="12"/>
        <end position="21"/>
    </location>
</feature>
<organism evidence="2 3">
    <name type="scientific">Drechslerella dactyloides</name>
    <name type="common">Nematode-trapping fungus</name>
    <name type="synonym">Arthrobotrys dactyloides</name>
    <dbReference type="NCBI Taxonomy" id="74499"/>
    <lineage>
        <taxon>Eukaryota</taxon>
        <taxon>Fungi</taxon>
        <taxon>Dikarya</taxon>
        <taxon>Ascomycota</taxon>
        <taxon>Pezizomycotina</taxon>
        <taxon>Orbiliomycetes</taxon>
        <taxon>Orbiliales</taxon>
        <taxon>Orbiliaceae</taxon>
        <taxon>Drechslerella</taxon>
    </lineage>
</organism>
<feature type="region of interest" description="Disordered" evidence="1">
    <location>
        <begin position="1351"/>
        <end position="1394"/>
    </location>
</feature>
<dbReference type="Proteomes" id="UP001221413">
    <property type="component" value="Unassembled WGS sequence"/>
</dbReference>
<feature type="region of interest" description="Disordered" evidence="1">
    <location>
        <begin position="392"/>
        <end position="462"/>
    </location>
</feature>
<evidence type="ECO:0000313" key="2">
    <source>
        <dbReference type="EMBL" id="KAJ6264202.1"/>
    </source>
</evidence>
<feature type="compositionally biased region" description="Low complexity" evidence="1">
    <location>
        <begin position="1576"/>
        <end position="1612"/>
    </location>
</feature>
<feature type="region of interest" description="Disordered" evidence="1">
    <location>
        <begin position="478"/>
        <end position="619"/>
    </location>
</feature>
<feature type="compositionally biased region" description="Low complexity" evidence="1">
    <location>
        <begin position="432"/>
        <end position="448"/>
    </location>
</feature>
<feature type="compositionally biased region" description="Low complexity" evidence="1">
    <location>
        <begin position="964"/>
        <end position="974"/>
    </location>
</feature>
<feature type="compositionally biased region" description="Basic and acidic residues" evidence="1">
    <location>
        <begin position="1"/>
        <end position="11"/>
    </location>
</feature>
<protein>
    <submittedName>
        <fullName evidence="2">Uncharacterized protein</fullName>
    </submittedName>
</protein>
<feature type="compositionally biased region" description="Low complexity" evidence="1">
    <location>
        <begin position="1097"/>
        <end position="1120"/>
    </location>
</feature>
<feature type="compositionally biased region" description="Low complexity" evidence="1">
    <location>
        <begin position="87"/>
        <end position="100"/>
    </location>
</feature>
<proteinExistence type="predicted"/>
<feature type="region of interest" description="Disordered" evidence="1">
    <location>
        <begin position="1081"/>
        <end position="1132"/>
    </location>
</feature>
<feature type="region of interest" description="Disordered" evidence="1">
    <location>
        <begin position="1273"/>
        <end position="1292"/>
    </location>
</feature>
<feature type="region of interest" description="Disordered" evidence="1">
    <location>
        <begin position="1"/>
        <end position="23"/>
    </location>
</feature>
<feature type="compositionally biased region" description="Polar residues" evidence="1">
    <location>
        <begin position="1014"/>
        <end position="1024"/>
    </location>
</feature>
<keyword evidence="3" id="KW-1185">Reference proteome</keyword>
<feature type="region of interest" description="Disordered" evidence="1">
    <location>
        <begin position="1695"/>
        <end position="1760"/>
    </location>
</feature>
<feature type="compositionally biased region" description="Low complexity" evidence="1">
    <location>
        <begin position="1717"/>
        <end position="1738"/>
    </location>
</feature>
<dbReference type="EMBL" id="JAQGDS010000001">
    <property type="protein sequence ID" value="KAJ6264202.1"/>
    <property type="molecule type" value="Genomic_DNA"/>
</dbReference>
<feature type="region of interest" description="Disordered" evidence="1">
    <location>
        <begin position="842"/>
        <end position="869"/>
    </location>
</feature>
<feature type="region of interest" description="Disordered" evidence="1">
    <location>
        <begin position="900"/>
        <end position="979"/>
    </location>
</feature>
<feature type="compositionally biased region" description="Basic and acidic residues" evidence="1">
    <location>
        <begin position="842"/>
        <end position="860"/>
    </location>
</feature>
<feature type="compositionally biased region" description="Low complexity" evidence="1">
    <location>
        <begin position="218"/>
        <end position="244"/>
    </location>
</feature>
<feature type="compositionally biased region" description="Basic residues" evidence="1">
    <location>
        <begin position="591"/>
        <end position="609"/>
    </location>
</feature>